<evidence type="ECO:0000313" key="9">
    <source>
        <dbReference type="Proteomes" id="UP000007177"/>
    </source>
</evidence>
<comment type="subunit">
    <text evidence="1">Homodimer.</text>
</comment>
<dbReference type="PANTHER" id="PTHR43864:SF2">
    <property type="entry name" value="PUR OPERON REPRESSOR"/>
    <property type="match status" value="1"/>
</dbReference>
<dbReference type="KEGG" id="awo:Awo_c30030"/>
<dbReference type="AlphaFoldDB" id="H6LI31"/>
<dbReference type="PANTHER" id="PTHR43864">
    <property type="entry name" value="HYPOXANTHINE/GUANINE PHOSPHORIBOSYLTRANSFERASE"/>
    <property type="match status" value="1"/>
</dbReference>
<protein>
    <submittedName>
        <fullName evidence="8">Pur operon repressor</fullName>
    </submittedName>
</protein>
<dbReference type="SUPFAM" id="SSF46785">
    <property type="entry name" value="Winged helix' DNA-binding domain"/>
    <property type="match status" value="1"/>
</dbReference>
<dbReference type="Pfam" id="PF00156">
    <property type="entry name" value="Pribosyltran"/>
    <property type="match status" value="1"/>
</dbReference>
<reference evidence="8 9" key="2">
    <citation type="journal article" date="2012" name="PLoS ONE">
        <title>An ancient pathway combining carbon dioxide fixation with the generation and utilization of a sodium ion gradient for ATP synthesis.</title>
        <authorList>
            <person name="Poehlein A."/>
            <person name="Schmidt S."/>
            <person name="Kaster A.K."/>
            <person name="Goenrich M."/>
            <person name="Vollmers J."/>
            <person name="Thurmer A."/>
            <person name="Bertsch J."/>
            <person name="Schuchmann K."/>
            <person name="Voigt B."/>
            <person name="Hecker M."/>
            <person name="Daniel R."/>
            <person name="Thauer R.K."/>
            <person name="Gottschalk G."/>
            <person name="Muller V."/>
        </authorList>
    </citation>
    <scope>NUCLEOTIDE SEQUENCE [LARGE SCALE GENOMIC DNA]</scope>
    <source>
        <strain evidence="9">ATCC 29683 / DSM 1030 / JCM 2381 / KCTC 1655 / WB1</strain>
    </source>
</reference>
<dbReference type="NCBIfam" id="TIGR01743">
    <property type="entry name" value="purR_Bsub"/>
    <property type="match status" value="1"/>
</dbReference>
<evidence type="ECO:0000256" key="4">
    <source>
        <dbReference type="ARBA" id="ARBA00023163"/>
    </source>
</evidence>
<dbReference type="OrthoDB" id="4213751at2"/>
<name>H6LI31_ACEWD</name>
<keyword evidence="2" id="KW-0805">Transcription regulation</keyword>
<feature type="domain" description="Phosphoribosyltransferase" evidence="6">
    <location>
        <begin position="103"/>
        <end position="245"/>
    </location>
</feature>
<keyword evidence="3" id="KW-0238">DNA-binding</keyword>
<keyword evidence="9" id="KW-1185">Reference proteome</keyword>
<dbReference type="HOGENOM" id="CLU_088227_0_0_9"/>
<dbReference type="Gene3D" id="3.40.50.2020">
    <property type="match status" value="1"/>
</dbReference>
<dbReference type="GO" id="GO:0045892">
    <property type="term" value="P:negative regulation of DNA-templated transcription"/>
    <property type="evidence" value="ECO:0007669"/>
    <property type="project" value="InterPro"/>
</dbReference>
<organism evidence="8 9">
    <name type="scientific">Acetobacterium woodii (strain ATCC 29683 / DSM 1030 / JCM 2381 / KCTC 1655 / WB1)</name>
    <dbReference type="NCBI Taxonomy" id="931626"/>
    <lineage>
        <taxon>Bacteria</taxon>
        <taxon>Bacillati</taxon>
        <taxon>Bacillota</taxon>
        <taxon>Clostridia</taxon>
        <taxon>Eubacteriales</taxon>
        <taxon>Eubacteriaceae</taxon>
        <taxon>Acetobacterium</taxon>
    </lineage>
</organism>
<keyword evidence="4" id="KW-0804">Transcription</keyword>
<dbReference type="InterPro" id="IPR010078">
    <property type="entry name" value="PurR_Bsub"/>
</dbReference>
<sequence>MKKNERISVITKILSDHPNEVFSYNYFTELLDAGKSSVCEDMAIVKNAIELTGTGYIETYAGASGGVVYHPKVTKAEEGAILKEIADQLQAPSRKIQGGFVYYSDILSNPRYSKNIGRIIASKYDEMDIEYVVTTETKGIPAAMETAHYLNVPMGLIRRSNRVTEGATTSVNYISGSSNKIKTMYLSRRIDLKDKKVLVIDDFMKGGGTAKGMTSLMEEVGAKVMGICVIFVTRSPAEKLVEDFTALIWMDDENMEAGLRVSLYSEV</sequence>
<proteinExistence type="inferred from homology"/>
<dbReference type="CDD" id="cd06223">
    <property type="entry name" value="PRTases_typeI"/>
    <property type="match status" value="1"/>
</dbReference>
<dbReference type="STRING" id="931626.Awo_c30030"/>
<evidence type="ECO:0000256" key="2">
    <source>
        <dbReference type="ARBA" id="ARBA00023015"/>
    </source>
</evidence>
<dbReference type="EMBL" id="CP002987">
    <property type="protein sequence ID" value="AFA49731.1"/>
    <property type="molecule type" value="Genomic_DNA"/>
</dbReference>
<dbReference type="GO" id="GO:0045982">
    <property type="term" value="P:negative regulation of purine nucleobase metabolic process"/>
    <property type="evidence" value="ECO:0007669"/>
    <property type="project" value="InterPro"/>
</dbReference>
<dbReference type="InterPro" id="IPR015265">
    <property type="entry name" value="PuR_N"/>
</dbReference>
<dbReference type="InterPro" id="IPR036388">
    <property type="entry name" value="WH-like_DNA-bd_sf"/>
</dbReference>
<feature type="domain" description="Bacterial purine repressor N-terminal" evidence="7">
    <location>
        <begin position="2"/>
        <end position="71"/>
    </location>
</feature>
<evidence type="ECO:0000313" key="8">
    <source>
        <dbReference type="EMBL" id="AFA49731.1"/>
    </source>
</evidence>
<gene>
    <name evidence="8" type="primary">purR</name>
    <name evidence="8" type="ordered locus">Awo_c30030</name>
</gene>
<evidence type="ECO:0000256" key="5">
    <source>
        <dbReference type="ARBA" id="ARBA00049656"/>
    </source>
</evidence>
<accession>H6LI31</accession>
<dbReference type="Pfam" id="PF09182">
    <property type="entry name" value="PuR_N"/>
    <property type="match status" value="1"/>
</dbReference>
<dbReference type="GO" id="GO:0003677">
    <property type="term" value="F:DNA binding"/>
    <property type="evidence" value="ECO:0007669"/>
    <property type="project" value="UniProtKB-KW"/>
</dbReference>
<evidence type="ECO:0000259" key="7">
    <source>
        <dbReference type="Pfam" id="PF09182"/>
    </source>
</evidence>
<evidence type="ECO:0000259" key="6">
    <source>
        <dbReference type="Pfam" id="PF00156"/>
    </source>
</evidence>
<dbReference type="InterPro" id="IPR050118">
    <property type="entry name" value="Pur/Pyrimidine_PRTase"/>
</dbReference>
<comment type="similarity">
    <text evidence="5">Belongs to the purine/pyrimidine phosphoribosyltransferase family. PurR subfamily.</text>
</comment>
<dbReference type="SUPFAM" id="SSF53271">
    <property type="entry name" value="PRTase-like"/>
    <property type="match status" value="1"/>
</dbReference>
<evidence type="ECO:0000256" key="3">
    <source>
        <dbReference type="ARBA" id="ARBA00023125"/>
    </source>
</evidence>
<reference evidence="9" key="1">
    <citation type="submission" date="2011-07" db="EMBL/GenBank/DDBJ databases">
        <title>Complete genome sequence of Acetobacterium woodii.</title>
        <authorList>
            <person name="Poehlein A."/>
            <person name="Schmidt S."/>
            <person name="Kaster A.-K."/>
            <person name="Goenrich M."/>
            <person name="Vollmers J."/>
            <person name="Thuermer A."/>
            <person name="Gottschalk G."/>
            <person name="Thauer R.K."/>
            <person name="Daniel R."/>
            <person name="Mueller V."/>
        </authorList>
    </citation>
    <scope>NUCLEOTIDE SEQUENCE [LARGE SCALE GENOMIC DNA]</scope>
    <source>
        <strain evidence="9">ATCC 29683 / DSM 1030 / JCM 2381 / KCTC 1655 / WB1</strain>
    </source>
</reference>
<dbReference type="InterPro" id="IPR000836">
    <property type="entry name" value="PRTase_dom"/>
</dbReference>
<evidence type="ECO:0000256" key="1">
    <source>
        <dbReference type="ARBA" id="ARBA00011738"/>
    </source>
</evidence>
<dbReference type="RefSeq" id="WP_014357328.1">
    <property type="nucleotide sequence ID" value="NC_016894.1"/>
</dbReference>
<dbReference type="Proteomes" id="UP000007177">
    <property type="component" value="Chromosome"/>
</dbReference>
<dbReference type="Gene3D" id="1.10.10.10">
    <property type="entry name" value="Winged helix-like DNA-binding domain superfamily/Winged helix DNA-binding domain"/>
    <property type="match status" value="1"/>
</dbReference>
<dbReference type="eggNOG" id="COG0503">
    <property type="taxonomic scope" value="Bacteria"/>
</dbReference>
<dbReference type="InterPro" id="IPR036390">
    <property type="entry name" value="WH_DNA-bd_sf"/>
</dbReference>
<dbReference type="InterPro" id="IPR029057">
    <property type="entry name" value="PRTase-like"/>
</dbReference>